<comment type="caution">
    <text evidence="2">The sequence shown here is derived from an EMBL/GenBank/DDBJ whole genome shotgun (WGS) entry which is preliminary data.</text>
</comment>
<keyword evidence="3" id="KW-1185">Reference proteome</keyword>
<feature type="compositionally biased region" description="Basic and acidic residues" evidence="1">
    <location>
        <begin position="213"/>
        <end position="232"/>
    </location>
</feature>
<organism evidence="2 3">
    <name type="scientific">Penaeus vannamei</name>
    <name type="common">Whiteleg shrimp</name>
    <name type="synonym">Litopenaeus vannamei</name>
    <dbReference type="NCBI Taxonomy" id="6689"/>
    <lineage>
        <taxon>Eukaryota</taxon>
        <taxon>Metazoa</taxon>
        <taxon>Ecdysozoa</taxon>
        <taxon>Arthropoda</taxon>
        <taxon>Crustacea</taxon>
        <taxon>Multicrustacea</taxon>
        <taxon>Malacostraca</taxon>
        <taxon>Eumalacostraca</taxon>
        <taxon>Eucarida</taxon>
        <taxon>Decapoda</taxon>
        <taxon>Dendrobranchiata</taxon>
        <taxon>Penaeoidea</taxon>
        <taxon>Penaeidae</taxon>
        <taxon>Penaeus</taxon>
    </lineage>
</organism>
<evidence type="ECO:0000313" key="2">
    <source>
        <dbReference type="EMBL" id="ROT77913.1"/>
    </source>
</evidence>
<dbReference type="EMBL" id="QCYY01001458">
    <property type="protein sequence ID" value="ROT77913.1"/>
    <property type="molecule type" value="Genomic_DNA"/>
</dbReference>
<feature type="compositionally biased region" description="Basic and acidic residues" evidence="1">
    <location>
        <begin position="1"/>
        <end position="11"/>
    </location>
</feature>
<feature type="compositionally biased region" description="Basic and acidic residues" evidence="1">
    <location>
        <begin position="48"/>
        <end position="67"/>
    </location>
</feature>
<proteinExistence type="predicted"/>
<feature type="compositionally biased region" description="Basic and acidic residues" evidence="1">
    <location>
        <begin position="131"/>
        <end position="156"/>
    </location>
</feature>
<evidence type="ECO:0000256" key="1">
    <source>
        <dbReference type="SAM" id="MobiDB-lite"/>
    </source>
</evidence>
<name>A0A3R7N5M3_PENVA</name>
<dbReference type="AlphaFoldDB" id="A0A3R7N5M3"/>
<sequence>MNPEKDQEERLSQAILAEDFREDKGRRGLSQRLPGRGRPRGPGGGRVGYREADLWTRDPRGQEEGRGYHRLIWRGPPDEDRRRGLSDKAVMIPARTPRGTQEEEAISQAEDPERRTQEERLSEAYQLARNPEQERRRKRLSERYPGEDTRKPEAEAIMRLSWRGPPRGGPGGRGSIREDQRGEAITGYLAAEEPERTQEEKLSRASSWRGMSVRREEERLSRRLSDGEDPERTRRRGYQRLSLWRGPPRGPGGVRSIRGILARTPERTTGGEAISSYPARRISAILAEDDAERRQRGRANHQDYLAGGTPRGPGERLSTGLSWARTPERTRRKRLFSRLTPRRGRGPRRTGGEAIRGYPVASDRPERNAARRGSITGYLWRGPREDLGRMRLSQAILARTREDQEGEGYQRLSWRWIRRGRQLSLARTPERTRRRGYHSLSWPRTPRGTQEEEAITGYPWRGLRETKEEGFNLGSAIGEDLPKRT</sequence>
<accession>A0A3R7N5M3</accession>
<dbReference type="Proteomes" id="UP000283509">
    <property type="component" value="Unassembled WGS sequence"/>
</dbReference>
<gene>
    <name evidence="2" type="ORF">C7M84_003393</name>
</gene>
<protein>
    <submittedName>
        <fullName evidence="2">Uncharacterized protein</fullName>
    </submittedName>
</protein>
<feature type="compositionally biased region" description="Basic and acidic residues" evidence="1">
    <location>
        <begin position="111"/>
        <end position="122"/>
    </location>
</feature>
<feature type="compositionally biased region" description="Basic and acidic residues" evidence="1">
    <location>
        <begin position="193"/>
        <end position="203"/>
    </location>
</feature>
<feature type="compositionally biased region" description="Basic and acidic residues" evidence="1">
    <location>
        <begin position="76"/>
        <end position="86"/>
    </location>
</feature>
<evidence type="ECO:0000313" key="3">
    <source>
        <dbReference type="Proteomes" id="UP000283509"/>
    </source>
</evidence>
<feature type="region of interest" description="Disordered" evidence="1">
    <location>
        <begin position="1"/>
        <end position="235"/>
    </location>
</feature>
<reference evidence="2 3" key="2">
    <citation type="submission" date="2019-01" db="EMBL/GenBank/DDBJ databases">
        <title>The decoding of complex shrimp genome reveals the adaptation for benthos swimmer, frequently molting mechanism and breeding impact on genome.</title>
        <authorList>
            <person name="Sun Y."/>
            <person name="Gao Y."/>
            <person name="Yu Y."/>
        </authorList>
    </citation>
    <scope>NUCLEOTIDE SEQUENCE [LARGE SCALE GENOMIC DNA]</scope>
    <source>
        <tissue evidence="2">Muscle</tissue>
    </source>
</reference>
<feature type="region of interest" description="Disordered" evidence="1">
    <location>
        <begin position="341"/>
        <end position="367"/>
    </location>
</feature>
<feature type="region of interest" description="Disordered" evidence="1">
    <location>
        <begin position="430"/>
        <end position="459"/>
    </location>
</feature>
<reference evidence="2 3" key="1">
    <citation type="submission" date="2018-04" db="EMBL/GenBank/DDBJ databases">
        <authorList>
            <person name="Zhang X."/>
            <person name="Yuan J."/>
            <person name="Li F."/>
            <person name="Xiang J."/>
        </authorList>
    </citation>
    <scope>NUCLEOTIDE SEQUENCE [LARGE SCALE GENOMIC DNA]</scope>
    <source>
        <tissue evidence="2">Muscle</tissue>
    </source>
</reference>